<dbReference type="PROSITE" id="PS50102">
    <property type="entry name" value="RRM"/>
    <property type="match status" value="1"/>
</dbReference>
<reference evidence="10 11" key="2">
    <citation type="journal article" date="2018" name="Elife">
        <title>Firefly genomes illuminate parallel origins of bioluminescence in beetles.</title>
        <authorList>
            <person name="Fallon T.R."/>
            <person name="Lower S.E."/>
            <person name="Chang C.H."/>
            <person name="Bessho-Uehara M."/>
            <person name="Martin G.J."/>
            <person name="Bewick A.J."/>
            <person name="Behringer M."/>
            <person name="Debat H.J."/>
            <person name="Wong I."/>
            <person name="Day J.C."/>
            <person name="Suvorov A."/>
            <person name="Silva C.J."/>
            <person name="Stanger-Hall K.F."/>
            <person name="Hall D.W."/>
            <person name="Schmitz R.J."/>
            <person name="Nelson D.R."/>
            <person name="Lewis S.M."/>
            <person name="Shigenobu S."/>
            <person name="Bybee S.M."/>
            <person name="Larracuente A.M."/>
            <person name="Oba Y."/>
            <person name="Weng J.K."/>
        </authorList>
    </citation>
    <scope>NUCLEOTIDE SEQUENCE [LARGE SCALE GENOMIC DNA]</scope>
    <source>
        <strain evidence="10">1611_PpyrPB1</strain>
        <tissue evidence="10">Whole body</tissue>
    </source>
</reference>
<evidence type="ECO:0000256" key="3">
    <source>
        <dbReference type="ARBA" id="ARBA00023242"/>
    </source>
</evidence>
<dbReference type="Gene3D" id="1.10.720.30">
    <property type="entry name" value="SAP domain"/>
    <property type="match status" value="1"/>
</dbReference>
<dbReference type="InterPro" id="IPR036361">
    <property type="entry name" value="SAP_dom_sf"/>
</dbReference>
<dbReference type="CDD" id="cd12417">
    <property type="entry name" value="RRM_SAFB_like"/>
    <property type="match status" value="1"/>
</dbReference>
<organism evidence="9">
    <name type="scientific">Photinus pyralis</name>
    <name type="common">Common eastern firefly</name>
    <name type="synonym">Lampyris pyralis</name>
    <dbReference type="NCBI Taxonomy" id="7054"/>
    <lineage>
        <taxon>Eukaryota</taxon>
        <taxon>Metazoa</taxon>
        <taxon>Ecdysozoa</taxon>
        <taxon>Arthropoda</taxon>
        <taxon>Hexapoda</taxon>
        <taxon>Insecta</taxon>
        <taxon>Pterygota</taxon>
        <taxon>Neoptera</taxon>
        <taxon>Endopterygota</taxon>
        <taxon>Coleoptera</taxon>
        <taxon>Polyphaga</taxon>
        <taxon>Elateriformia</taxon>
        <taxon>Elateroidea</taxon>
        <taxon>Lampyridae</taxon>
        <taxon>Lampyrinae</taxon>
        <taxon>Photinus</taxon>
    </lineage>
</organism>
<dbReference type="InterPro" id="IPR000504">
    <property type="entry name" value="RRM_dom"/>
</dbReference>
<feature type="compositionally biased region" description="Basic and acidic residues" evidence="6">
    <location>
        <begin position="45"/>
        <end position="59"/>
    </location>
</feature>
<comment type="subcellular location">
    <subcellularLocation>
        <location evidence="1">Nucleus</location>
    </subcellularLocation>
</comment>
<feature type="region of interest" description="Disordered" evidence="6">
    <location>
        <begin position="277"/>
        <end position="342"/>
    </location>
</feature>
<dbReference type="EMBL" id="VVIM01000004">
    <property type="protein sequence ID" value="KAB0800241.1"/>
    <property type="molecule type" value="Genomic_DNA"/>
</dbReference>
<dbReference type="PANTHER" id="PTHR15683:SF8">
    <property type="entry name" value="SCAFFOLD ATTACHMENT FACTOR B, ISOFORM B"/>
    <property type="match status" value="1"/>
</dbReference>
<dbReference type="GO" id="GO:0003723">
    <property type="term" value="F:RNA binding"/>
    <property type="evidence" value="ECO:0007669"/>
    <property type="project" value="UniProtKB-UniRule"/>
</dbReference>
<protein>
    <recommendedName>
        <fullName evidence="12">SAFB-like transcription modulator</fullName>
    </recommendedName>
</protein>
<keyword evidence="3" id="KW-0539">Nucleus</keyword>
<evidence type="ECO:0000313" key="11">
    <source>
        <dbReference type="Proteomes" id="UP000327044"/>
    </source>
</evidence>
<keyword evidence="2 4" id="KW-0694">RNA-binding</keyword>
<reference evidence="10" key="3">
    <citation type="submission" date="2019-08" db="EMBL/GenBank/DDBJ databases">
        <authorList>
            <consortium name="Photinus pyralis genome working group"/>
            <person name="Fallon T.R."/>
            <person name="Sander Lower S.E."/>
            <person name="Weng J.-K."/>
        </authorList>
    </citation>
    <scope>NUCLEOTIDE SEQUENCE</scope>
    <source>
        <strain evidence="10">1611_PpyrPB1</strain>
        <tissue evidence="10">Whole body</tissue>
    </source>
</reference>
<dbReference type="GO" id="GO:0005634">
    <property type="term" value="C:nucleus"/>
    <property type="evidence" value="ECO:0007669"/>
    <property type="project" value="UniProtKB-SubCell"/>
</dbReference>
<feature type="domain" description="RRM" evidence="7">
    <location>
        <begin position="179"/>
        <end position="257"/>
    </location>
</feature>
<feature type="compositionally biased region" description="Basic and acidic residues" evidence="6">
    <location>
        <begin position="491"/>
        <end position="525"/>
    </location>
</feature>
<reference evidence="9" key="1">
    <citation type="journal article" date="2016" name="Sci. Rep.">
        <title>Molecular characterization of firefly nuptial gifts: a multi-omics approach sheds light on postcopulatory sexual selection.</title>
        <authorList>
            <person name="Al-Wathiqui N."/>
            <person name="Fallon T.R."/>
            <person name="South A."/>
            <person name="Weng J.K."/>
            <person name="Lewis S.M."/>
        </authorList>
    </citation>
    <scope>NUCLEOTIDE SEQUENCE</scope>
</reference>
<dbReference type="EMBL" id="GEZM01081180">
    <property type="protein sequence ID" value="JAV61823.1"/>
    <property type="molecule type" value="Transcribed_RNA"/>
</dbReference>
<feature type="region of interest" description="Disordered" evidence="6">
    <location>
        <begin position="491"/>
        <end position="545"/>
    </location>
</feature>
<dbReference type="InterPro" id="IPR051738">
    <property type="entry name" value="SAF_Modulators"/>
</dbReference>
<name>A0A1Y1KK90_PHOPY</name>
<dbReference type="SUPFAM" id="SSF54928">
    <property type="entry name" value="RNA-binding domain, RBD"/>
    <property type="match status" value="1"/>
</dbReference>
<accession>A0A1Y1KK90</accession>
<evidence type="ECO:0000256" key="6">
    <source>
        <dbReference type="SAM" id="MobiDB-lite"/>
    </source>
</evidence>
<dbReference type="PANTHER" id="PTHR15683">
    <property type="entry name" value="SCAFFOLD ATTACHMENT FACTOR B-RELATED"/>
    <property type="match status" value="1"/>
</dbReference>
<evidence type="ECO:0000313" key="9">
    <source>
        <dbReference type="EMBL" id="JAV61823.1"/>
    </source>
</evidence>
<feature type="compositionally biased region" description="Basic and acidic residues" evidence="6">
    <location>
        <begin position="277"/>
        <end position="326"/>
    </location>
</feature>
<dbReference type="InterPro" id="IPR035979">
    <property type="entry name" value="RBD_domain_sf"/>
</dbReference>
<evidence type="ECO:0000256" key="4">
    <source>
        <dbReference type="PROSITE-ProRule" id="PRU00176"/>
    </source>
</evidence>
<dbReference type="PROSITE" id="PS50800">
    <property type="entry name" value="SAP"/>
    <property type="match status" value="1"/>
</dbReference>
<dbReference type="Pfam" id="PF00076">
    <property type="entry name" value="RRM_1"/>
    <property type="match status" value="1"/>
</dbReference>
<gene>
    <name evidence="10" type="ORF">PPYR_05981</name>
</gene>
<dbReference type="Proteomes" id="UP000327044">
    <property type="component" value="Unassembled WGS sequence"/>
</dbReference>
<feature type="coiled-coil region" evidence="5">
    <location>
        <begin position="377"/>
        <end position="453"/>
    </location>
</feature>
<proteinExistence type="predicted"/>
<evidence type="ECO:0000259" key="7">
    <source>
        <dbReference type="PROSITE" id="PS50102"/>
    </source>
</evidence>
<dbReference type="GO" id="GO:0050684">
    <property type="term" value="P:regulation of mRNA processing"/>
    <property type="evidence" value="ECO:0007669"/>
    <property type="project" value="TreeGrafter"/>
</dbReference>
<evidence type="ECO:0000256" key="5">
    <source>
        <dbReference type="SAM" id="Coils"/>
    </source>
</evidence>
<dbReference type="SMART" id="SM00360">
    <property type="entry name" value="RRM"/>
    <property type="match status" value="1"/>
</dbReference>
<dbReference type="InParanoid" id="A0A1Y1KK90"/>
<dbReference type="SMART" id="SM00513">
    <property type="entry name" value="SAP"/>
    <property type="match status" value="1"/>
</dbReference>
<dbReference type="GO" id="GO:0043565">
    <property type="term" value="F:sequence-specific DNA binding"/>
    <property type="evidence" value="ECO:0007669"/>
    <property type="project" value="TreeGrafter"/>
</dbReference>
<feature type="region of interest" description="Disordered" evidence="6">
    <location>
        <begin position="577"/>
        <end position="596"/>
    </location>
</feature>
<dbReference type="Gene3D" id="3.30.70.330">
    <property type="match status" value="1"/>
</dbReference>
<dbReference type="InterPro" id="IPR012677">
    <property type="entry name" value="Nucleotide-bd_a/b_plait_sf"/>
</dbReference>
<feature type="compositionally biased region" description="Basic and acidic residues" evidence="6">
    <location>
        <begin position="72"/>
        <end position="87"/>
    </location>
</feature>
<feature type="compositionally biased region" description="Polar residues" evidence="6">
    <location>
        <begin position="90"/>
        <end position="106"/>
    </location>
</feature>
<keyword evidence="11" id="KW-1185">Reference proteome</keyword>
<dbReference type="InterPro" id="IPR003034">
    <property type="entry name" value="SAP_dom"/>
</dbReference>
<dbReference type="OrthoDB" id="6159259at2759"/>
<feature type="domain" description="SAP" evidence="8">
    <location>
        <begin position="10"/>
        <end position="44"/>
    </location>
</feature>
<feature type="region of interest" description="Disordered" evidence="6">
    <location>
        <begin position="45"/>
        <end position="106"/>
    </location>
</feature>
<dbReference type="AlphaFoldDB" id="A0A1Y1KK90"/>
<evidence type="ECO:0000313" key="10">
    <source>
        <dbReference type="EMBL" id="KAB0800241.1"/>
    </source>
</evidence>
<feature type="compositionally biased region" description="Polar residues" evidence="6">
    <location>
        <begin position="579"/>
        <end position="595"/>
    </location>
</feature>
<evidence type="ECO:0000259" key="8">
    <source>
        <dbReference type="PROSITE" id="PS50800"/>
    </source>
</evidence>
<evidence type="ECO:0000256" key="2">
    <source>
        <dbReference type="ARBA" id="ARBA00022884"/>
    </source>
</evidence>
<evidence type="ECO:0000256" key="1">
    <source>
        <dbReference type="ARBA" id="ARBA00004123"/>
    </source>
</evidence>
<sequence length="625" mass="71978">MPENVENRPLSDLRVVDLRGELEKRGLDKTGSKQVLIDRLQKVMKEETEKSNSEDDKKIVKQAPDSSEDTVTNEKEKIEASLKEQPKEGLQTNLKAAESTSESSSFIQLTLEEGESFQDEEVEQSDSVLKSDITMSKKIEGESPAVSKDQLKAKVVPPETKKEDAKRPIGVRSKTQESRNLWITNITKTTRAAELKQLLSAHGKVLGAKVVINAKHPGAHCYGYVTMASVKDADNCIANLNNSELNGIVIKIEKERPDSSFEKFKSKALNVKSKTLEKNGKKCENKESEPNTEDLKSEEPKTQAEDPAEKQPDSTNRKSRSRDLSRHGSISSTTKKDSLLTYEQIKEKQERQRYHKRLLQEENRRRREEAARRREFEKIEHAKIARLEREREKLHDEKEKLRSDKEKLRYEKEKLDREKDRIIKLEREINLEKLELEREKARFQEERRALKRSAEFRRSDSFEDRKRVTTERHFEDGSTQIRFEPHGRYNEHEHEHGHEHSGGFTQVREERPRRPMPEIRDDPRTAARAMNASQDAQRFERSAAASNNWQHVKVIPVRNFASDTWRANTPHRWTAGSMHATSTPSAPGFQGSSAGNVGPSCPPPPVINNYGARFEYKPTTTMRKY</sequence>
<dbReference type="Pfam" id="PF02037">
    <property type="entry name" value="SAP"/>
    <property type="match status" value="1"/>
</dbReference>
<evidence type="ECO:0008006" key="12">
    <source>
        <dbReference type="Google" id="ProtNLM"/>
    </source>
</evidence>
<dbReference type="GO" id="GO:0006357">
    <property type="term" value="P:regulation of transcription by RNA polymerase II"/>
    <property type="evidence" value="ECO:0007669"/>
    <property type="project" value="TreeGrafter"/>
</dbReference>
<keyword evidence="5" id="KW-0175">Coiled coil</keyword>
<dbReference type="SUPFAM" id="SSF68906">
    <property type="entry name" value="SAP domain"/>
    <property type="match status" value="1"/>
</dbReference>